<dbReference type="EMBL" id="QGNW01002196">
    <property type="protein sequence ID" value="RVW23437.1"/>
    <property type="molecule type" value="Genomic_DNA"/>
</dbReference>
<evidence type="ECO:0000313" key="2">
    <source>
        <dbReference type="EMBL" id="RVW23437.1"/>
    </source>
</evidence>
<reference evidence="2 3" key="1">
    <citation type="journal article" date="2018" name="PLoS Genet.">
        <title>Population sequencing reveals clonal diversity and ancestral inbreeding in the grapevine cultivar Chardonnay.</title>
        <authorList>
            <person name="Roach M.J."/>
            <person name="Johnson D.L."/>
            <person name="Bohlmann J."/>
            <person name="van Vuuren H.J."/>
            <person name="Jones S.J."/>
            <person name="Pretorius I.S."/>
            <person name="Schmidt S.A."/>
            <person name="Borneman A.R."/>
        </authorList>
    </citation>
    <scope>NUCLEOTIDE SEQUENCE [LARGE SCALE GENOMIC DNA]</scope>
    <source>
        <strain evidence="3">cv. Chardonnay</strain>
        <tissue evidence="2">Leaf</tissue>
    </source>
</reference>
<gene>
    <name evidence="2" type="ORF">CK203_094573</name>
</gene>
<evidence type="ECO:0000313" key="3">
    <source>
        <dbReference type="Proteomes" id="UP000288805"/>
    </source>
</evidence>
<feature type="region of interest" description="Disordered" evidence="1">
    <location>
        <begin position="33"/>
        <end position="57"/>
    </location>
</feature>
<comment type="caution">
    <text evidence="2">The sequence shown here is derived from an EMBL/GenBank/DDBJ whole genome shotgun (WGS) entry which is preliminary data.</text>
</comment>
<evidence type="ECO:0000256" key="1">
    <source>
        <dbReference type="SAM" id="MobiDB-lite"/>
    </source>
</evidence>
<sequence>MDDLFKQVDKYSMLEDNVWTATQQVLVTNRLTKDDKVESSKSSNQSRQASKRQASQQHLQADELLTICPKEPRAFSVWIQWRYDDFSRMKVIHFTYHQKVSYLIEEGQVDLLGSQLVPCQCYQVALDSGHPTDEKAHME</sequence>
<proteinExistence type="predicted"/>
<dbReference type="AlphaFoldDB" id="A0A438CJP2"/>
<accession>A0A438CJP2</accession>
<organism evidence="2 3">
    <name type="scientific">Vitis vinifera</name>
    <name type="common">Grape</name>
    <dbReference type="NCBI Taxonomy" id="29760"/>
    <lineage>
        <taxon>Eukaryota</taxon>
        <taxon>Viridiplantae</taxon>
        <taxon>Streptophyta</taxon>
        <taxon>Embryophyta</taxon>
        <taxon>Tracheophyta</taxon>
        <taxon>Spermatophyta</taxon>
        <taxon>Magnoliopsida</taxon>
        <taxon>eudicotyledons</taxon>
        <taxon>Gunneridae</taxon>
        <taxon>Pentapetalae</taxon>
        <taxon>rosids</taxon>
        <taxon>Vitales</taxon>
        <taxon>Vitaceae</taxon>
        <taxon>Viteae</taxon>
        <taxon>Vitis</taxon>
    </lineage>
</organism>
<name>A0A438CJP2_VITVI</name>
<dbReference type="Proteomes" id="UP000288805">
    <property type="component" value="Unassembled WGS sequence"/>
</dbReference>
<feature type="compositionally biased region" description="Low complexity" evidence="1">
    <location>
        <begin position="40"/>
        <end position="57"/>
    </location>
</feature>
<protein>
    <submittedName>
        <fullName evidence="2">Uncharacterized protein</fullName>
    </submittedName>
</protein>